<dbReference type="GO" id="GO:0042256">
    <property type="term" value="P:cytosolic ribosome assembly"/>
    <property type="evidence" value="ECO:0007669"/>
    <property type="project" value="TreeGrafter"/>
</dbReference>
<protein>
    <submittedName>
        <fullName evidence="2">Mitochondrial glycoprotein</fullName>
    </submittedName>
</protein>
<dbReference type="AlphaFoldDB" id="A0AAW1L502"/>
<sequence>MNNIVRSALRMQTLKPILNAFKTSTNIKNGYYMNKQLSRSLWSMCNSYNNDKLKVGVCHKHSNLCNCGCGKHSIHSKAERELVEFLTEEILAERKAQKVKTIPTEIDGFKAQLNGSEVTLTKKTDKETIKITFNVNHTVDTDTEPEVNPNMDKAQIGELKSKPAFKVELVNGDTTVNLNCSFIDPNEQEDGYNDVFGIDEVSIYNGDWHENVYAVSGEVIDSYLYDLLLNYIEEKGISNEFVEKLSEYSTAYEHSAYIGLLEGLSKFASGK</sequence>
<comment type="caution">
    <text evidence="2">The sequence shown here is derived from an EMBL/GenBank/DDBJ whole genome shotgun (WGS) entry which is preliminary data.</text>
</comment>
<reference evidence="2 3" key="1">
    <citation type="journal article" date="2024" name="BMC Genomics">
        <title>De novo assembly and annotation of Popillia japonica's genome with initial clues to its potential as an invasive pest.</title>
        <authorList>
            <person name="Cucini C."/>
            <person name="Boschi S."/>
            <person name="Funari R."/>
            <person name="Cardaioli E."/>
            <person name="Iannotti N."/>
            <person name="Marturano G."/>
            <person name="Paoli F."/>
            <person name="Bruttini M."/>
            <person name="Carapelli A."/>
            <person name="Frati F."/>
            <person name="Nardi F."/>
        </authorList>
    </citation>
    <scope>NUCLEOTIDE SEQUENCE [LARGE SCALE GENOMIC DNA]</scope>
    <source>
        <strain evidence="2">DMR45628</strain>
    </source>
</reference>
<proteinExistence type="inferred from homology"/>
<dbReference type="SUPFAM" id="SSF54529">
    <property type="entry name" value="Mitochondrial glycoprotein MAM33-like"/>
    <property type="match status" value="1"/>
</dbReference>
<gene>
    <name evidence="2" type="ORF">QE152_g18001</name>
</gene>
<dbReference type="EMBL" id="JASPKY010000170">
    <property type="protein sequence ID" value="KAK9728417.1"/>
    <property type="molecule type" value="Genomic_DNA"/>
</dbReference>
<evidence type="ECO:0000313" key="2">
    <source>
        <dbReference type="EMBL" id="KAK9728417.1"/>
    </source>
</evidence>
<dbReference type="GO" id="GO:0005759">
    <property type="term" value="C:mitochondrial matrix"/>
    <property type="evidence" value="ECO:0007669"/>
    <property type="project" value="InterPro"/>
</dbReference>
<dbReference type="PANTHER" id="PTHR10826">
    <property type="entry name" value="COMPLEMENT COMPONENT 1"/>
    <property type="match status" value="1"/>
</dbReference>
<accession>A0AAW1L502</accession>
<evidence type="ECO:0000313" key="3">
    <source>
        <dbReference type="Proteomes" id="UP001458880"/>
    </source>
</evidence>
<name>A0AAW1L502_POPJA</name>
<dbReference type="Pfam" id="PF02330">
    <property type="entry name" value="MAM33"/>
    <property type="match status" value="1"/>
</dbReference>
<dbReference type="FunFam" id="3.10.280.10:FF:000005">
    <property type="entry name" value="Glycoprotein gC1qBP, putative"/>
    <property type="match status" value="1"/>
</dbReference>
<organism evidence="2 3">
    <name type="scientific">Popillia japonica</name>
    <name type="common">Japanese beetle</name>
    <dbReference type="NCBI Taxonomy" id="7064"/>
    <lineage>
        <taxon>Eukaryota</taxon>
        <taxon>Metazoa</taxon>
        <taxon>Ecdysozoa</taxon>
        <taxon>Arthropoda</taxon>
        <taxon>Hexapoda</taxon>
        <taxon>Insecta</taxon>
        <taxon>Pterygota</taxon>
        <taxon>Neoptera</taxon>
        <taxon>Endopterygota</taxon>
        <taxon>Coleoptera</taxon>
        <taxon>Polyphaga</taxon>
        <taxon>Scarabaeiformia</taxon>
        <taxon>Scarabaeidae</taxon>
        <taxon>Rutelinae</taxon>
        <taxon>Popillia</taxon>
    </lineage>
</organism>
<dbReference type="Proteomes" id="UP001458880">
    <property type="component" value="Unassembled WGS sequence"/>
</dbReference>
<comment type="similarity">
    <text evidence="1">Belongs to the MAM33 family.</text>
</comment>
<dbReference type="Gene3D" id="3.10.280.10">
    <property type="entry name" value="Mitochondrial glycoprotein"/>
    <property type="match status" value="1"/>
</dbReference>
<keyword evidence="3" id="KW-1185">Reference proteome</keyword>
<dbReference type="PANTHER" id="PTHR10826:SF1">
    <property type="entry name" value="COMPLEMENT COMPONENT 1 Q SUBCOMPONENT-BINDING PROTEIN, MITOCHONDRIAL"/>
    <property type="match status" value="1"/>
</dbReference>
<dbReference type="InterPro" id="IPR036561">
    <property type="entry name" value="MAM33_sf"/>
</dbReference>
<evidence type="ECO:0000256" key="1">
    <source>
        <dbReference type="ARBA" id="ARBA00005457"/>
    </source>
</evidence>
<dbReference type="InterPro" id="IPR003428">
    <property type="entry name" value="MAM33"/>
</dbReference>